<evidence type="ECO:0000256" key="1">
    <source>
        <dbReference type="SAM" id="MobiDB-lite"/>
    </source>
</evidence>
<feature type="compositionally biased region" description="Basic residues" evidence="1">
    <location>
        <begin position="82"/>
        <end position="94"/>
    </location>
</feature>
<feature type="region of interest" description="Disordered" evidence="1">
    <location>
        <begin position="28"/>
        <end position="51"/>
    </location>
</feature>
<dbReference type="PANTHER" id="PTHR36775:SF1">
    <property type="entry name" value="LYR MOTIF PROTEIN"/>
    <property type="match status" value="1"/>
</dbReference>
<keyword evidence="3" id="KW-1185">Reference proteome</keyword>
<dbReference type="PANTHER" id="PTHR36775">
    <property type="entry name" value="LYR MOTIF PROTEIN"/>
    <property type="match status" value="1"/>
</dbReference>
<evidence type="ECO:0000313" key="3">
    <source>
        <dbReference type="Proteomes" id="UP001443914"/>
    </source>
</evidence>
<accession>A0AAW1LD82</accession>
<evidence type="ECO:0000313" key="2">
    <source>
        <dbReference type="EMBL" id="KAK9733677.1"/>
    </source>
</evidence>
<dbReference type="AlphaFoldDB" id="A0AAW1LD82"/>
<dbReference type="EMBL" id="JBDFQZ010000004">
    <property type="protein sequence ID" value="KAK9733677.1"/>
    <property type="molecule type" value="Genomic_DNA"/>
</dbReference>
<feature type="region of interest" description="Disordered" evidence="1">
    <location>
        <begin position="244"/>
        <end position="267"/>
    </location>
</feature>
<feature type="compositionally biased region" description="Polar residues" evidence="1">
    <location>
        <begin position="28"/>
        <end position="37"/>
    </location>
</feature>
<comment type="caution">
    <text evidence="2">The sequence shown here is derived from an EMBL/GenBank/DDBJ whole genome shotgun (WGS) entry which is preliminary data.</text>
</comment>
<name>A0AAW1LD82_SAPOF</name>
<proteinExistence type="predicted"/>
<dbReference type="Proteomes" id="UP001443914">
    <property type="component" value="Unassembled WGS sequence"/>
</dbReference>
<protein>
    <submittedName>
        <fullName evidence="2">Uncharacterized protein</fullName>
    </submittedName>
</protein>
<organism evidence="2 3">
    <name type="scientific">Saponaria officinalis</name>
    <name type="common">Common soapwort</name>
    <name type="synonym">Lychnis saponaria</name>
    <dbReference type="NCBI Taxonomy" id="3572"/>
    <lineage>
        <taxon>Eukaryota</taxon>
        <taxon>Viridiplantae</taxon>
        <taxon>Streptophyta</taxon>
        <taxon>Embryophyta</taxon>
        <taxon>Tracheophyta</taxon>
        <taxon>Spermatophyta</taxon>
        <taxon>Magnoliopsida</taxon>
        <taxon>eudicotyledons</taxon>
        <taxon>Gunneridae</taxon>
        <taxon>Pentapetalae</taxon>
        <taxon>Caryophyllales</taxon>
        <taxon>Caryophyllaceae</taxon>
        <taxon>Caryophylleae</taxon>
        <taxon>Saponaria</taxon>
    </lineage>
</organism>
<sequence length="267" mass="29398">MSSKSLSSRHSIDSCLFQLNSWKPFSNHKTLDSDANPNPNPKTAGIHSKRPCLSDRSTSLFSLSIDTIDFSKLSLFDEPRNNHHHHNHHNHHHQSRMEKLRWSSVAKKRRRKGGSRSVSGRSSDRNGGCRSVAATCSDFMVAKSGTDSSGELFGNNVNGWASDVGEGRRESNNGNVGGEVGVGFGFDGVGSESGYGSEPGYRGDAEFGYGDELDDDEEEGARLLMLWGQSLGGSNTEMVGKNTFSEQKTHHRGRRKKHDMRMVDSVR</sequence>
<reference evidence="2" key="1">
    <citation type="submission" date="2024-03" db="EMBL/GenBank/DDBJ databases">
        <title>WGS assembly of Saponaria officinalis var. Norfolk2.</title>
        <authorList>
            <person name="Jenkins J."/>
            <person name="Shu S."/>
            <person name="Grimwood J."/>
            <person name="Barry K."/>
            <person name="Goodstein D."/>
            <person name="Schmutz J."/>
            <person name="Leebens-Mack J."/>
            <person name="Osbourn A."/>
        </authorList>
    </citation>
    <scope>NUCLEOTIDE SEQUENCE [LARGE SCALE GENOMIC DNA]</scope>
    <source>
        <strain evidence="2">JIC</strain>
    </source>
</reference>
<feature type="compositionally biased region" description="Basic residues" evidence="1">
    <location>
        <begin position="249"/>
        <end position="259"/>
    </location>
</feature>
<feature type="region of interest" description="Disordered" evidence="1">
    <location>
        <begin position="81"/>
        <end position="129"/>
    </location>
</feature>
<gene>
    <name evidence="2" type="ORF">RND81_04G083700</name>
</gene>